<sequence>VWLEYPNSGSKESFTLLRPKDKEHYNPILEAEASLRAIIQSYLTPAQQALFGPMPKGGPIFDWRDKYSDQSSPRRPDMKPPGNEPQVDYLQAVQNAIETRDGPAFLESFAEINSILQQLKCSTSHPENALIQAVRGWSSLPKVVVLRVMTETYNRCVIPHWKELRRYQAFSSEVYGELMPSLVYKICQHTALSEHSLFVDLGSGVGNVVAQASLQTGCRSFGIEIKPNRASIACDAMNDFRARCHMWGLQPGEIELAEGDMRSNPRVHELVKQADVVLVNNRIFEETLHQAIETQVLENVKPGAYVVCLRAFGRFRQKTQEKRPGCDVLSQSFACEEYKYEPDDISWGSKGGSYYVYHRKQQPSQGEYLRCQPDEANSRSAAFSRSVATSCAQEVDLSAAGAEQSSLVYQLSQKLATHTPARPARVERLPNRDDDVHMQEVREELEAAQAEQLGLLRQMSSKFETG</sequence>
<dbReference type="InterPro" id="IPR029063">
    <property type="entry name" value="SAM-dependent_MTases_sf"/>
</dbReference>
<keyword evidence="12" id="KW-0175">Coiled coil</keyword>
<keyword evidence="16" id="KW-1185">Reference proteome</keyword>
<dbReference type="PROSITE" id="PS51569">
    <property type="entry name" value="DOT1"/>
    <property type="match status" value="1"/>
</dbReference>
<evidence type="ECO:0000256" key="5">
    <source>
        <dbReference type="ARBA" id="ARBA00022679"/>
    </source>
</evidence>
<evidence type="ECO:0000256" key="7">
    <source>
        <dbReference type="ARBA" id="ARBA00022853"/>
    </source>
</evidence>
<dbReference type="Gene3D" id="3.40.50.150">
    <property type="entry name" value="Vaccinia Virus protein VP39"/>
    <property type="match status" value="1"/>
</dbReference>
<reference evidence="15" key="1">
    <citation type="submission" date="2023-03" db="EMBL/GenBank/DDBJ databases">
        <title>Massive genome expansion in bonnet fungi (Mycena s.s.) driven by repeated elements and novel gene families across ecological guilds.</title>
        <authorList>
            <consortium name="Lawrence Berkeley National Laboratory"/>
            <person name="Harder C.B."/>
            <person name="Miyauchi S."/>
            <person name="Viragh M."/>
            <person name="Kuo A."/>
            <person name="Thoen E."/>
            <person name="Andreopoulos B."/>
            <person name="Lu D."/>
            <person name="Skrede I."/>
            <person name="Drula E."/>
            <person name="Henrissat B."/>
            <person name="Morin E."/>
            <person name="Kohler A."/>
            <person name="Barry K."/>
            <person name="LaButti K."/>
            <person name="Morin E."/>
            <person name="Salamov A."/>
            <person name="Lipzen A."/>
            <person name="Mereny Z."/>
            <person name="Hegedus B."/>
            <person name="Baldrian P."/>
            <person name="Stursova M."/>
            <person name="Weitz H."/>
            <person name="Taylor A."/>
            <person name="Grigoriev I.V."/>
            <person name="Nagy L.G."/>
            <person name="Martin F."/>
            <person name="Kauserud H."/>
        </authorList>
    </citation>
    <scope>NUCLEOTIDE SEQUENCE</scope>
    <source>
        <strain evidence="15">9144</strain>
    </source>
</reference>
<dbReference type="GO" id="GO:0032259">
    <property type="term" value="P:methylation"/>
    <property type="evidence" value="ECO:0007669"/>
    <property type="project" value="UniProtKB-KW"/>
</dbReference>
<dbReference type="GO" id="GO:0006281">
    <property type="term" value="P:DNA repair"/>
    <property type="evidence" value="ECO:0007669"/>
    <property type="project" value="TreeGrafter"/>
</dbReference>
<evidence type="ECO:0000259" key="14">
    <source>
        <dbReference type="PROSITE" id="PS51569"/>
    </source>
</evidence>
<proteinExistence type="inferred from homology"/>
<dbReference type="InterPro" id="IPR030445">
    <property type="entry name" value="H3-K79_meTrfase"/>
</dbReference>
<dbReference type="EMBL" id="JARJCW010000077">
    <property type="protein sequence ID" value="KAJ7197561.1"/>
    <property type="molecule type" value="Genomic_DNA"/>
</dbReference>
<feature type="compositionally biased region" description="Basic and acidic residues" evidence="13">
    <location>
        <begin position="62"/>
        <end position="78"/>
    </location>
</feature>
<evidence type="ECO:0000313" key="16">
    <source>
        <dbReference type="Proteomes" id="UP001219525"/>
    </source>
</evidence>
<comment type="function">
    <text evidence="11">Histone methyltransferase that specifically trimethylates histone H3 to form H3K79me3. This methylation is required for telomere silencing and for the pachytene checkpoint during the meiotic cell cycle by allowing the recruitment of RAD9 to double strand breaks. Nucleosomes are preferred as substrate compared to free histone.</text>
</comment>
<evidence type="ECO:0000256" key="4">
    <source>
        <dbReference type="ARBA" id="ARBA00022603"/>
    </source>
</evidence>
<dbReference type="Proteomes" id="UP001219525">
    <property type="component" value="Unassembled WGS sequence"/>
</dbReference>
<feature type="region of interest" description="Disordered" evidence="13">
    <location>
        <begin position="62"/>
        <end position="84"/>
    </location>
</feature>
<comment type="similarity">
    <text evidence="11">Belongs to the class I-like SAM-binding methyltransferase superfamily. DOT1 family.</text>
</comment>
<evidence type="ECO:0000256" key="13">
    <source>
        <dbReference type="SAM" id="MobiDB-lite"/>
    </source>
</evidence>
<comment type="catalytic activity">
    <reaction evidence="10 11">
        <text>L-lysyl(79)-[histone H3] + 3 S-adenosyl-L-methionine = N(6),N(6),N(6)-trimethyl-L-lysyl(79)-[histone H3] + 3 S-adenosyl-L-homocysteine + 3 H(+)</text>
        <dbReference type="Rhea" id="RHEA:60328"/>
        <dbReference type="Rhea" id="RHEA-COMP:15549"/>
        <dbReference type="Rhea" id="RHEA-COMP:15552"/>
        <dbReference type="ChEBI" id="CHEBI:15378"/>
        <dbReference type="ChEBI" id="CHEBI:29969"/>
        <dbReference type="ChEBI" id="CHEBI:57856"/>
        <dbReference type="ChEBI" id="CHEBI:59789"/>
        <dbReference type="ChEBI" id="CHEBI:61961"/>
        <dbReference type="EC" id="2.1.1.360"/>
    </reaction>
</comment>
<comment type="miscellaneous">
    <text evidence="11">In contrast to other lysine histone methyltransferases, it does not contain a SET domain, suggesting the existence of another mechanism for methylation of lysine residues of histones.</text>
</comment>
<keyword evidence="4 11" id="KW-0489">Methyltransferase</keyword>
<comment type="activity regulation">
    <text evidence="11">Ubiquitination of histone H2B to form H2BK123ub1 is required for efficient DOT1 methyltransferase activity on histone H3.</text>
</comment>
<dbReference type="CDD" id="cd02440">
    <property type="entry name" value="AdoMet_MTases"/>
    <property type="match status" value="1"/>
</dbReference>
<organism evidence="15 16">
    <name type="scientific">Mycena pura</name>
    <dbReference type="NCBI Taxonomy" id="153505"/>
    <lineage>
        <taxon>Eukaryota</taxon>
        <taxon>Fungi</taxon>
        <taxon>Dikarya</taxon>
        <taxon>Basidiomycota</taxon>
        <taxon>Agaricomycotina</taxon>
        <taxon>Agaricomycetes</taxon>
        <taxon>Agaricomycetidae</taxon>
        <taxon>Agaricales</taxon>
        <taxon>Marasmiineae</taxon>
        <taxon>Mycenaceae</taxon>
        <taxon>Mycena</taxon>
    </lineage>
</organism>
<keyword evidence="8 11" id="KW-0539">Nucleus</keyword>
<dbReference type="GO" id="GO:0140956">
    <property type="term" value="F:histone H3K79 trimethyltransferase activity"/>
    <property type="evidence" value="ECO:0007669"/>
    <property type="project" value="UniProtKB-EC"/>
</dbReference>
<dbReference type="PANTHER" id="PTHR21451:SF0">
    <property type="entry name" value="HISTONE-LYSINE N-METHYLTRANSFERASE, H3 LYSINE-79 SPECIFIC"/>
    <property type="match status" value="1"/>
</dbReference>
<gene>
    <name evidence="15" type="ORF">GGX14DRAFT_374865</name>
</gene>
<evidence type="ECO:0000256" key="6">
    <source>
        <dbReference type="ARBA" id="ARBA00022691"/>
    </source>
</evidence>
<evidence type="ECO:0000256" key="11">
    <source>
        <dbReference type="RuleBase" id="RU271113"/>
    </source>
</evidence>
<dbReference type="GO" id="GO:0000077">
    <property type="term" value="P:DNA damage checkpoint signaling"/>
    <property type="evidence" value="ECO:0007669"/>
    <property type="project" value="TreeGrafter"/>
</dbReference>
<comment type="caution">
    <text evidence="15">The sequence shown here is derived from an EMBL/GenBank/DDBJ whole genome shotgun (WGS) entry which is preliminary data.</text>
</comment>
<keyword evidence="5 11" id="KW-0808">Transferase</keyword>
<dbReference type="FunFam" id="3.40.50.150:FF:000033">
    <property type="entry name" value="Histone-lysine N-methyltransferase, H3 lysine-79 specific"/>
    <property type="match status" value="1"/>
</dbReference>
<dbReference type="AlphaFoldDB" id="A0AAD6UXU4"/>
<evidence type="ECO:0000256" key="12">
    <source>
        <dbReference type="SAM" id="Coils"/>
    </source>
</evidence>
<accession>A0AAD6UXU4</accession>
<feature type="non-terminal residue" evidence="15">
    <location>
        <position position="1"/>
    </location>
</feature>
<feature type="coiled-coil region" evidence="12">
    <location>
        <begin position="431"/>
        <end position="458"/>
    </location>
</feature>
<keyword evidence="6 11" id="KW-0949">S-adenosyl-L-methionine</keyword>
<evidence type="ECO:0000256" key="3">
    <source>
        <dbReference type="ARBA" id="ARBA00020987"/>
    </source>
</evidence>
<dbReference type="GO" id="GO:0005634">
    <property type="term" value="C:nucleus"/>
    <property type="evidence" value="ECO:0007669"/>
    <property type="project" value="UniProtKB-SubCell"/>
</dbReference>
<evidence type="ECO:0000256" key="1">
    <source>
        <dbReference type="ARBA" id="ARBA00004123"/>
    </source>
</evidence>
<comment type="subcellular location">
    <subcellularLocation>
        <location evidence="1 11">Nucleus</location>
    </subcellularLocation>
</comment>
<dbReference type="EC" id="2.1.1.360" evidence="2 11"/>
<dbReference type="SUPFAM" id="SSF53335">
    <property type="entry name" value="S-adenosyl-L-methionine-dependent methyltransferases"/>
    <property type="match status" value="1"/>
</dbReference>
<dbReference type="Pfam" id="PF08123">
    <property type="entry name" value="DOT1"/>
    <property type="match status" value="1"/>
</dbReference>
<keyword evidence="7 11" id="KW-0156">Chromatin regulator</keyword>
<feature type="domain" description="DOT1" evidence="14">
    <location>
        <begin position="39"/>
        <end position="372"/>
    </location>
</feature>
<evidence type="ECO:0000256" key="9">
    <source>
        <dbReference type="ARBA" id="ARBA00029821"/>
    </source>
</evidence>
<dbReference type="InterPro" id="IPR025789">
    <property type="entry name" value="DOT1_dom"/>
</dbReference>
<evidence type="ECO:0000256" key="10">
    <source>
        <dbReference type="ARBA" id="ARBA00047770"/>
    </source>
</evidence>
<protein>
    <recommendedName>
        <fullName evidence="3 11">Histone-lysine N-methyltransferase, H3 lysine-79 specific</fullName>
        <ecNumber evidence="2 11">2.1.1.360</ecNumber>
    </recommendedName>
    <alternativeName>
        <fullName evidence="9 11">Histone H3-K79 methyltransferase</fullName>
    </alternativeName>
</protein>
<evidence type="ECO:0000256" key="2">
    <source>
        <dbReference type="ARBA" id="ARBA00012190"/>
    </source>
</evidence>
<evidence type="ECO:0000256" key="8">
    <source>
        <dbReference type="ARBA" id="ARBA00023242"/>
    </source>
</evidence>
<name>A0AAD6UXU4_9AGAR</name>
<evidence type="ECO:0000313" key="15">
    <source>
        <dbReference type="EMBL" id="KAJ7197561.1"/>
    </source>
</evidence>
<dbReference type="PANTHER" id="PTHR21451">
    <property type="entry name" value="HISTONE H3 METHYLTRANSFERASE"/>
    <property type="match status" value="1"/>
</dbReference>